<keyword evidence="4 5" id="KW-0472">Membrane</keyword>
<evidence type="ECO:0000313" key="7">
    <source>
        <dbReference type="Proteomes" id="UP001195483"/>
    </source>
</evidence>
<accession>A0AAE0VM24</accession>
<proteinExistence type="predicted"/>
<sequence>MEMSGFVHYLWTLLSMLLSVTCTYSLLQPEWFVHSDYMYSFGIYAYCLRDFRYAVPGQICGYYGGRFGISSVPSRPWQAACLLYGGGCMFLTISFLFALLSLSIRKGCDATLVFMCTYLQILAVVFLLSGILSFPFGLSSSYFRYYCGESASIFYPGSCHISWAYMLAIVASSLSIFCPILSRFIENTDCEDEARNMNI</sequence>
<evidence type="ECO:0000256" key="4">
    <source>
        <dbReference type="ARBA" id="ARBA00023136"/>
    </source>
</evidence>
<comment type="caution">
    <text evidence="6">The sequence shown here is derived from an EMBL/GenBank/DDBJ whole genome shotgun (WGS) entry which is preliminary data.</text>
</comment>
<organism evidence="6 7">
    <name type="scientific">Potamilus streckersoni</name>
    <dbReference type="NCBI Taxonomy" id="2493646"/>
    <lineage>
        <taxon>Eukaryota</taxon>
        <taxon>Metazoa</taxon>
        <taxon>Spiralia</taxon>
        <taxon>Lophotrochozoa</taxon>
        <taxon>Mollusca</taxon>
        <taxon>Bivalvia</taxon>
        <taxon>Autobranchia</taxon>
        <taxon>Heteroconchia</taxon>
        <taxon>Palaeoheterodonta</taxon>
        <taxon>Unionida</taxon>
        <taxon>Unionoidea</taxon>
        <taxon>Unionidae</taxon>
        <taxon>Ambleminae</taxon>
        <taxon>Lampsilini</taxon>
        <taxon>Potamilus</taxon>
    </lineage>
</organism>
<evidence type="ECO:0000256" key="2">
    <source>
        <dbReference type="ARBA" id="ARBA00022692"/>
    </source>
</evidence>
<dbReference type="EMBL" id="JAEAOA010001215">
    <property type="protein sequence ID" value="KAK3582929.1"/>
    <property type="molecule type" value="Genomic_DNA"/>
</dbReference>
<evidence type="ECO:0000256" key="5">
    <source>
        <dbReference type="SAM" id="Phobius"/>
    </source>
</evidence>
<evidence type="ECO:0000256" key="1">
    <source>
        <dbReference type="ARBA" id="ARBA00004141"/>
    </source>
</evidence>
<dbReference type="Proteomes" id="UP001195483">
    <property type="component" value="Unassembled WGS sequence"/>
</dbReference>
<reference evidence="6" key="1">
    <citation type="journal article" date="2021" name="Genome Biol. Evol.">
        <title>A High-Quality Reference Genome for a Parasitic Bivalve with Doubly Uniparental Inheritance (Bivalvia: Unionida).</title>
        <authorList>
            <person name="Smith C.H."/>
        </authorList>
    </citation>
    <scope>NUCLEOTIDE SEQUENCE</scope>
    <source>
        <strain evidence="6">CHS0354</strain>
    </source>
</reference>
<evidence type="ECO:0000313" key="6">
    <source>
        <dbReference type="EMBL" id="KAK3582929.1"/>
    </source>
</evidence>
<evidence type="ECO:0000256" key="3">
    <source>
        <dbReference type="ARBA" id="ARBA00022989"/>
    </source>
</evidence>
<reference evidence="6" key="2">
    <citation type="journal article" date="2021" name="Genome Biol. Evol.">
        <title>Developing a high-quality reference genome for a parasitic bivalve with doubly uniparental inheritance (Bivalvia: Unionida).</title>
        <authorList>
            <person name="Smith C.H."/>
        </authorList>
    </citation>
    <scope>NUCLEOTIDE SEQUENCE</scope>
    <source>
        <strain evidence="6">CHS0354</strain>
        <tissue evidence="6">Mantle</tissue>
    </source>
</reference>
<dbReference type="GO" id="GO:0016020">
    <property type="term" value="C:membrane"/>
    <property type="evidence" value="ECO:0007669"/>
    <property type="project" value="UniProtKB-SubCell"/>
</dbReference>
<protein>
    <submittedName>
        <fullName evidence="6">Uncharacterized protein</fullName>
    </submittedName>
</protein>
<keyword evidence="3 5" id="KW-1133">Transmembrane helix</keyword>
<feature type="transmembrane region" description="Helical" evidence="5">
    <location>
        <begin position="77"/>
        <end position="100"/>
    </location>
</feature>
<gene>
    <name evidence="6" type="ORF">CHS0354_019928</name>
</gene>
<keyword evidence="7" id="KW-1185">Reference proteome</keyword>
<keyword evidence="2 5" id="KW-0812">Transmembrane</keyword>
<comment type="subcellular location">
    <subcellularLocation>
        <location evidence="1">Membrane</location>
        <topology evidence="1">Multi-pass membrane protein</topology>
    </subcellularLocation>
</comment>
<feature type="transmembrane region" description="Helical" evidence="5">
    <location>
        <begin position="7"/>
        <end position="27"/>
    </location>
</feature>
<dbReference type="PANTHER" id="PTHR12489:SF22">
    <property type="entry name" value="SI:DKEY-35M8.1"/>
    <property type="match status" value="1"/>
</dbReference>
<dbReference type="Pfam" id="PF10242">
    <property type="entry name" value="L_HMGIC_fpl"/>
    <property type="match status" value="1"/>
</dbReference>
<dbReference type="AlphaFoldDB" id="A0AAE0VM24"/>
<dbReference type="PANTHER" id="PTHR12489">
    <property type="entry name" value="LIPOMA HMGIC FUSION PARTNER-LIKE PROTEIN"/>
    <property type="match status" value="1"/>
</dbReference>
<dbReference type="InterPro" id="IPR019372">
    <property type="entry name" value="LHFPL"/>
</dbReference>
<name>A0AAE0VM24_9BIVA</name>
<feature type="transmembrane region" description="Helical" evidence="5">
    <location>
        <begin position="163"/>
        <end position="185"/>
    </location>
</feature>
<reference evidence="6" key="3">
    <citation type="submission" date="2023-05" db="EMBL/GenBank/DDBJ databases">
        <authorList>
            <person name="Smith C.H."/>
        </authorList>
    </citation>
    <scope>NUCLEOTIDE SEQUENCE</scope>
    <source>
        <strain evidence="6">CHS0354</strain>
        <tissue evidence="6">Mantle</tissue>
    </source>
</reference>
<feature type="transmembrane region" description="Helical" evidence="5">
    <location>
        <begin position="112"/>
        <end position="136"/>
    </location>
</feature>